<organism evidence="5 6">
    <name type="scientific">Tahibacter soli</name>
    <dbReference type="NCBI Taxonomy" id="2983605"/>
    <lineage>
        <taxon>Bacteria</taxon>
        <taxon>Pseudomonadati</taxon>
        <taxon>Pseudomonadota</taxon>
        <taxon>Gammaproteobacteria</taxon>
        <taxon>Lysobacterales</taxon>
        <taxon>Rhodanobacteraceae</taxon>
        <taxon>Tahibacter</taxon>
    </lineage>
</organism>
<gene>
    <name evidence="5" type="ORF">OD750_023970</name>
</gene>
<proteinExistence type="predicted"/>
<dbReference type="EMBL" id="JAOVZO020000020">
    <property type="protein sequence ID" value="MDC8015595.1"/>
    <property type="molecule type" value="Genomic_DNA"/>
</dbReference>
<dbReference type="GO" id="GO:0019867">
    <property type="term" value="C:outer membrane"/>
    <property type="evidence" value="ECO:0007669"/>
    <property type="project" value="InterPro"/>
</dbReference>
<dbReference type="InterPro" id="IPR051407">
    <property type="entry name" value="Bact_OM_lipoprot/Surf_antigen"/>
</dbReference>
<comment type="caution">
    <text evidence="5">The sequence shown here is derived from an EMBL/GenBank/DDBJ whole genome shotgun (WGS) entry which is preliminary data.</text>
</comment>
<evidence type="ECO:0000313" key="5">
    <source>
        <dbReference type="EMBL" id="MDC8015595.1"/>
    </source>
</evidence>
<comment type="subcellular location">
    <subcellularLocation>
        <location evidence="1">Membrane</location>
    </subcellularLocation>
</comment>
<dbReference type="Pfam" id="PF05433">
    <property type="entry name" value="Rick_17kDa_Anti"/>
    <property type="match status" value="1"/>
</dbReference>
<dbReference type="InterPro" id="IPR008816">
    <property type="entry name" value="Gly_zipper_2TM_dom"/>
</dbReference>
<name>A0A9X3YQE8_9GAMM</name>
<keyword evidence="6" id="KW-1185">Reference proteome</keyword>
<reference evidence="5" key="1">
    <citation type="submission" date="2023-02" db="EMBL/GenBank/DDBJ databases">
        <title>Tahibacter soli sp. nov. isolated from soil.</title>
        <authorList>
            <person name="Baek J.H."/>
            <person name="Lee J.K."/>
            <person name="Choi D.G."/>
            <person name="Jeon C.O."/>
        </authorList>
    </citation>
    <scope>NUCLEOTIDE SEQUENCE</scope>
    <source>
        <strain evidence="5">BL</strain>
    </source>
</reference>
<keyword evidence="3" id="KW-0732">Signal</keyword>
<evidence type="ECO:0000313" key="6">
    <source>
        <dbReference type="Proteomes" id="UP001139971"/>
    </source>
</evidence>
<feature type="chain" id="PRO_5040971461" evidence="3">
    <location>
        <begin position="23"/>
        <end position="192"/>
    </location>
</feature>
<dbReference type="RefSeq" id="WP_263545223.1">
    <property type="nucleotide sequence ID" value="NZ_JAOVZO020000020.1"/>
</dbReference>
<protein>
    <submittedName>
        <fullName evidence="5">Glycine zipper 2TM domain-containing protein</fullName>
    </submittedName>
</protein>
<sequence>MKRIHTTLALAAGLAFAGSAMAWQDGYYSRGRDVGYDWATVVDVDPIVESNRRPVSRDVCYDEPVDRYVPGYTARRDSTGSTLLGAVIGGALGNQVGKGDGRKAATIAGALIGGSIGHDRARRDGGYYETSGYYETDYRTRCRTQTEYRGSDEVVGYDVTYRYEGRTYHTTMDHHPGNRLRVRVDSDVTPAE</sequence>
<dbReference type="PANTHER" id="PTHR35603">
    <property type="match status" value="1"/>
</dbReference>
<dbReference type="AlphaFoldDB" id="A0A9X3YQE8"/>
<feature type="domain" description="Glycine zipper 2TM" evidence="4">
    <location>
        <begin position="81"/>
        <end position="118"/>
    </location>
</feature>
<accession>A0A9X3YQE8</accession>
<dbReference type="Proteomes" id="UP001139971">
    <property type="component" value="Unassembled WGS sequence"/>
</dbReference>
<dbReference type="NCBIfam" id="NF008437">
    <property type="entry name" value="PRK11280.1"/>
    <property type="match status" value="1"/>
</dbReference>
<evidence type="ECO:0000256" key="2">
    <source>
        <dbReference type="ARBA" id="ARBA00023136"/>
    </source>
</evidence>
<evidence type="ECO:0000259" key="4">
    <source>
        <dbReference type="Pfam" id="PF05433"/>
    </source>
</evidence>
<feature type="signal peptide" evidence="3">
    <location>
        <begin position="1"/>
        <end position="22"/>
    </location>
</feature>
<evidence type="ECO:0000256" key="3">
    <source>
        <dbReference type="SAM" id="SignalP"/>
    </source>
</evidence>
<dbReference type="PANTHER" id="PTHR35603:SF2">
    <property type="entry name" value="OUTER MEMBRANE LIPOPROTEIN"/>
    <property type="match status" value="1"/>
</dbReference>
<keyword evidence="2" id="KW-0472">Membrane</keyword>
<evidence type="ECO:0000256" key="1">
    <source>
        <dbReference type="ARBA" id="ARBA00004370"/>
    </source>
</evidence>